<dbReference type="InterPro" id="IPR016039">
    <property type="entry name" value="Thiolase-like"/>
</dbReference>
<dbReference type="PANTHER" id="PTHR18919:SF164">
    <property type="entry name" value="ACETYL-COA ACETYLTRANSFERASE"/>
    <property type="match status" value="1"/>
</dbReference>
<evidence type="ECO:0000256" key="2">
    <source>
        <dbReference type="ARBA" id="ARBA00022679"/>
    </source>
</evidence>
<dbReference type="CDD" id="cd00751">
    <property type="entry name" value="thiolase"/>
    <property type="match status" value="1"/>
</dbReference>
<accession>A0A3B1AFY9</accession>
<protein>
    <submittedName>
        <fullName evidence="6">3-ketoacyl-CoA thiolase @ Acetyl-CoA acetyltransferase</fullName>
        <ecNumber evidence="6">2.3.1.16</ecNumber>
        <ecNumber evidence="6">2.3.1.9</ecNumber>
    </submittedName>
</protein>
<evidence type="ECO:0000256" key="1">
    <source>
        <dbReference type="ARBA" id="ARBA00010982"/>
    </source>
</evidence>
<feature type="domain" description="Thiolase C-terminal" evidence="5">
    <location>
        <begin position="266"/>
        <end position="385"/>
    </location>
</feature>
<dbReference type="EC" id="2.3.1.16" evidence="6"/>
<dbReference type="Pfam" id="PF00108">
    <property type="entry name" value="Thiolase_N"/>
    <property type="match status" value="1"/>
</dbReference>
<dbReference type="InterPro" id="IPR020617">
    <property type="entry name" value="Thiolase_C"/>
</dbReference>
<dbReference type="EC" id="2.3.1.9" evidence="6"/>
<keyword evidence="3 6" id="KW-0012">Acyltransferase</keyword>
<comment type="similarity">
    <text evidence="1">Belongs to the thiolase-like superfamily. Thiolase family.</text>
</comment>
<evidence type="ECO:0000259" key="5">
    <source>
        <dbReference type="Pfam" id="PF02803"/>
    </source>
</evidence>
<keyword evidence="2 6" id="KW-0808">Transferase</keyword>
<proteinExistence type="inferred from homology"/>
<dbReference type="PROSITE" id="PS00098">
    <property type="entry name" value="THIOLASE_1"/>
    <property type="match status" value="1"/>
</dbReference>
<dbReference type="SUPFAM" id="SSF53901">
    <property type="entry name" value="Thiolase-like"/>
    <property type="match status" value="2"/>
</dbReference>
<gene>
    <name evidence="6" type="ORF">MNBD_GAMMA22-2484</name>
</gene>
<evidence type="ECO:0000259" key="4">
    <source>
        <dbReference type="Pfam" id="PF00108"/>
    </source>
</evidence>
<dbReference type="Gene3D" id="3.40.47.10">
    <property type="match status" value="2"/>
</dbReference>
<organism evidence="6">
    <name type="scientific">hydrothermal vent metagenome</name>
    <dbReference type="NCBI Taxonomy" id="652676"/>
    <lineage>
        <taxon>unclassified sequences</taxon>
        <taxon>metagenomes</taxon>
        <taxon>ecological metagenomes</taxon>
    </lineage>
</organism>
<dbReference type="PIRSF" id="PIRSF000429">
    <property type="entry name" value="Ac-CoA_Ac_transf"/>
    <property type="match status" value="1"/>
</dbReference>
<evidence type="ECO:0000313" key="6">
    <source>
        <dbReference type="EMBL" id="VAW98397.1"/>
    </source>
</evidence>
<dbReference type="GO" id="GO:0003985">
    <property type="term" value="F:acetyl-CoA C-acetyltransferase activity"/>
    <property type="evidence" value="ECO:0007669"/>
    <property type="project" value="UniProtKB-EC"/>
</dbReference>
<dbReference type="NCBIfam" id="TIGR01930">
    <property type="entry name" value="AcCoA-C-Actrans"/>
    <property type="match status" value="1"/>
</dbReference>
<dbReference type="PANTHER" id="PTHR18919">
    <property type="entry name" value="ACETYL-COA C-ACYLTRANSFERASE"/>
    <property type="match status" value="1"/>
</dbReference>
<sequence>MNKVFIIAAKRTPIGCYLGQFKNIQAPNLAAQVIKSILVEQPLINDKIKIDECYIGCVLSAGVGQAPARQALLEAGLPNDIPCTTVNKVCGSGMKSLALAFDEITTGNSIAVLAGGMESMSNAPYLLNGDKARQGLRMGHQKLIDHMFYDGLENYKDGQLMGVFAEATAKKYNITREQQDNFTINSLERALAATESNKFKSEIVAINDIVKDEQIYKSDIAKIPNLKPAFAKKGTVTAANSSSISDGAAMCLLLDAKYINLFNQSVCAGIVAHSSFAKQPEEFTTAVPGAIKKVLTKANWSLDEVDLFEINEAFSVVVISAIETLGLDPNKVNVNGGACAMGHPIGASGCRIVVSLVHAMLDRGCHKGIASVCIGGGESMAIAVEV</sequence>
<feature type="domain" description="Thiolase N-terminal" evidence="4">
    <location>
        <begin position="4"/>
        <end position="255"/>
    </location>
</feature>
<dbReference type="AlphaFoldDB" id="A0A3B1AFY9"/>
<dbReference type="InterPro" id="IPR002155">
    <property type="entry name" value="Thiolase"/>
</dbReference>
<dbReference type="InterPro" id="IPR020616">
    <property type="entry name" value="Thiolase_N"/>
</dbReference>
<reference evidence="6" key="1">
    <citation type="submission" date="2018-06" db="EMBL/GenBank/DDBJ databases">
        <authorList>
            <person name="Zhirakovskaya E."/>
        </authorList>
    </citation>
    <scope>NUCLEOTIDE SEQUENCE</scope>
</reference>
<name>A0A3B1AFY9_9ZZZZ</name>
<dbReference type="EMBL" id="UOFS01000037">
    <property type="protein sequence ID" value="VAW98397.1"/>
    <property type="molecule type" value="Genomic_DNA"/>
</dbReference>
<dbReference type="InterPro" id="IPR020615">
    <property type="entry name" value="Thiolase_acyl_enz_int_AS"/>
</dbReference>
<evidence type="ECO:0000256" key="3">
    <source>
        <dbReference type="ARBA" id="ARBA00023315"/>
    </source>
</evidence>
<dbReference type="Pfam" id="PF02803">
    <property type="entry name" value="Thiolase_C"/>
    <property type="match status" value="1"/>
</dbReference>